<feature type="transmembrane region" description="Helical" evidence="1">
    <location>
        <begin position="352"/>
        <end position="373"/>
    </location>
</feature>
<keyword evidence="1" id="KW-0812">Transmembrane</keyword>
<feature type="transmembrane region" description="Helical" evidence="1">
    <location>
        <begin position="103"/>
        <end position="126"/>
    </location>
</feature>
<keyword evidence="1" id="KW-0472">Membrane</keyword>
<keyword evidence="2" id="KW-0261">Viral envelope protein</keyword>
<protein>
    <submittedName>
        <fullName evidence="2">Envelope glycoprotein B</fullName>
    </submittedName>
</protein>
<feature type="transmembrane region" description="Helical" evidence="1">
    <location>
        <begin position="380"/>
        <end position="406"/>
    </location>
</feature>
<keyword evidence="1" id="KW-1133">Transmembrane helix</keyword>
<keyword evidence="3" id="KW-1185">Reference proteome</keyword>
<dbReference type="PANTHER" id="PTHR31414:SF15">
    <property type="entry name" value="PLASMA MEMBRANE FUSION PROTEIN"/>
    <property type="match status" value="1"/>
</dbReference>
<evidence type="ECO:0000256" key="1">
    <source>
        <dbReference type="SAM" id="Phobius"/>
    </source>
</evidence>
<dbReference type="GO" id="GO:0009506">
    <property type="term" value="C:plasmodesma"/>
    <property type="evidence" value="ECO:0007669"/>
    <property type="project" value="TreeGrafter"/>
</dbReference>
<sequence>MSIILVNIRYKLLTTKVKVDGPHKSSEGINVHLPTNTGDYTEKALRLNSKNYYFYTTNSTAGFSVQLCISWLLCFYTGKEILDKPNLSTQREREREMAFQDRMLSLSLCSLLLLLAPPLILAHVSLEPQEELASGKKVGGLVSWRRSVAEAPEVGDVPVENGSFVLAQQRTYRRDPLDGYKKYNGGWNISNNHYWASVGFTAAPLFAIALAWFVGFGLALAVIGICYCCFPKRSYSYSRTAYALSLILLILFTLAAIVGCVVLYTGQGKFYRSTTTTVEYVVGQANYTVENLRNFSDSLAAAKRVDVDQFFLPSDVMNQIDTAQVKLNSSASNLESRTLDNSRKIKKALNSVRLALVIVAAVMLFLAFVGFCFSIYGWQFIVSLLVVVGWILVTGTFILCGIFLLLHNVVADTCVSMDDWVMHPHMHTALDDILPCVDAATANDSFYKGREVTSQLVNLVNQVISNVSNQNIAPNPTPLYFNQSGPLMPLLCNPYNGDLSNRSCSAGEVDLYNATQVWKGYECETKVVSGREICSTAGRVTPRIYNQMAAAVNVSQGLYQYGPFLNQLEDCTFVRDTFTSIDSNNCPGLEKYSRWVYIGLVMVSAAVMLSLVFWVVYARERRHRVYNKQFAARSGQGTYPVQDKESET</sequence>
<dbReference type="PANTHER" id="PTHR31414">
    <property type="entry name" value="TRANSMEMBRANE PROTEIN DDB_G0292058"/>
    <property type="match status" value="1"/>
</dbReference>
<keyword evidence="2" id="KW-0946">Virion</keyword>
<feature type="transmembrane region" description="Helical" evidence="1">
    <location>
        <begin position="242"/>
        <end position="264"/>
    </location>
</feature>
<accession>A0AAV8FP43</accession>
<evidence type="ECO:0000313" key="2">
    <source>
        <dbReference type="EMBL" id="KAJ4792581.1"/>
    </source>
</evidence>
<evidence type="ECO:0000313" key="3">
    <source>
        <dbReference type="Proteomes" id="UP001140206"/>
    </source>
</evidence>
<proteinExistence type="predicted"/>
<dbReference type="Proteomes" id="UP001140206">
    <property type="component" value="Chromosome 2"/>
</dbReference>
<reference evidence="2" key="1">
    <citation type="submission" date="2022-08" db="EMBL/GenBank/DDBJ databases">
        <authorList>
            <person name="Marques A."/>
        </authorList>
    </citation>
    <scope>NUCLEOTIDE SEQUENCE</scope>
    <source>
        <strain evidence="2">RhyPub2mFocal</strain>
        <tissue evidence="2">Leaves</tissue>
    </source>
</reference>
<dbReference type="GO" id="GO:0005886">
    <property type="term" value="C:plasma membrane"/>
    <property type="evidence" value="ECO:0007669"/>
    <property type="project" value="TreeGrafter"/>
</dbReference>
<gene>
    <name evidence="2" type="ORF">LUZ62_043827</name>
</gene>
<feature type="transmembrane region" description="Helical" evidence="1">
    <location>
        <begin position="205"/>
        <end position="230"/>
    </location>
</feature>
<dbReference type="AlphaFoldDB" id="A0AAV8FP43"/>
<organism evidence="2 3">
    <name type="scientific">Rhynchospora pubera</name>
    <dbReference type="NCBI Taxonomy" id="906938"/>
    <lineage>
        <taxon>Eukaryota</taxon>
        <taxon>Viridiplantae</taxon>
        <taxon>Streptophyta</taxon>
        <taxon>Embryophyta</taxon>
        <taxon>Tracheophyta</taxon>
        <taxon>Spermatophyta</taxon>
        <taxon>Magnoliopsida</taxon>
        <taxon>Liliopsida</taxon>
        <taxon>Poales</taxon>
        <taxon>Cyperaceae</taxon>
        <taxon>Cyperoideae</taxon>
        <taxon>Rhynchosporeae</taxon>
        <taxon>Rhynchospora</taxon>
    </lineage>
</organism>
<dbReference type="EMBL" id="JAMFTS010000002">
    <property type="protein sequence ID" value="KAJ4792581.1"/>
    <property type="molecule type" value="Genomic_DNA"/>
</dbReference>
<comment type="caution">
    <text evidence="2">The sequence shown here is derived from an EMBL/GenBank/DDBJ whole genome shotgun (WGS) entry which is preliminary data.</text>
</comment>
<dbReference type="InterPro" id="IPR040283">
    <property type="entry name" value="DDB_G0292058-like"/>
</dbReference>
<name>A0AAV8FP43_9POAL</name>
<feature type="transmembrane region" description="Helical" evidence="1">
    <location>
        <begin position="595"/>
        <end position="618"/>
    </location>
</feature>